<reference evidence="1 2" key="1">
    <citation type="journal article" date="2020" name="Cell">
        <title>Large-Scale Comparative Analyses of Tick Genomes Elucidate Their Genetic Diversity and Vector Capacities.</title>
        <authorList>
            <consortium name="Tick Genome and Microbiome Consortium (TIGMIC)"/>
            <person name="Jia N."/>
            <person name="Wang J."/>
            <person name="Shi W."/>
            <person name="Du L."/>
            <person name="Sun Y."/>
            <person name="Zhan W."/>
            <person name="Jiang J.F."/>
            <person name="Wang Q."/>
            <person name="Zhang B."/>
            <person name="Ji P."/>
            <person name="Bell-Sakyi L."/>
            <person name="Cui X.M."/>
            <person name="Yuan T.T."/>
            <person name="Jiang B.G."/>
            <person name="Yang W.F."/>
            <person name="Lam T.T."/>
            <person name="Chang Q.C."/>
            <person name="Ding S.J."/>
            <person name="Wang X.J."/>
            <person name="Zhu J.G."/>
            <person name="Ruan X.D."/>
            <person name="Zhao L."/>
            <person name="Wei J.T."/>
            <person name="Ye R.Z."/>
            <person name="Que T.C."/>
            <person name="Du C.H."/>
            <person name="Zhou Y.H."/>
            <person name="Cheng J.X."/>
            <person name="Dai P.F."/>
            <person name="Guo W.B."/>
            <person name="Han X.H."/>
            <person name="Huang E.J."/>
            <person name="Li L.F."/>
            <person name="Wei W."/>
            <person name="Gao Y.C."/>
            <person name="Liu J.Z."/>
            <person name="Shao H.Z."/>
            <person name="Wang X."/>
            <person name="Wang C.C."/>
            <person name="Yang T.C."/>
            <person name="Huo Q.B."/>
            <person name="Li W."/>
            <person name="Chen H.Y."/>
            <person name="Chen S.E."/>
            <person name="Zhou L.G."/>
            <person name="Ni X.B."/>
            <person name="Tian J.H."/>
            <person name="Sheng Y."/>
            <person name="Liu T."/>
            <person name="Pan Y.S."/>
            <person name="Xia L.Y."/>
            <person name="Li J."/>
            <person name="Zhao F."/>
            <person name="Cao W.C."/>
        </authorList>
    </citation>
    <scope>NUCLEOTIDE SEQUENCE [LARGE SCALE GENOMIC DNA]</scope>
    <source>
        <strain evidence="1">Iper-2018</strain>
    </source>
</reference>
<proteinExistence type="predicted"/>
<accession>A0AC60NYD2</accession>
<dbReference type="Proteomes" id="UP000805193">
    <property type="component" value="Unassembled WGS sequence"/>
</dbReference>
<gene>
    <name evidence="1" type="ORF">HPB47_010769</name>
</gene>
<evidence type="ECO:0000313" key="1">
    <source>
        <dbReference type="EMBL" id="KAG0412092.1"/>
    </source>
</evidence>
<protein>
    <submittedName>
        <fullName evidence="1">Uncharacterized protein</fullName>
    </submittedName>
</protein>
<keyword evidence="2" id="KW-1185">Reference proteome</keyword>
<name>A0AC60NYD2_IXOPE</name>
<sequence length="269" mass="29899">MTAEEVEATQLAVMFDGTWQKRGHKSHNGIGTAISVDTGFCLDAEVFSNYCLSCSRCKAFEDEGEEELWQAFLKLVCEKNTDGSSHAMETDAAMGIWQRTLFYATPQIWQRTLSYATSLQFTTFLNDGDSKAYAAVSEANFHGTAPIVKEDCTNHVAKRLSTGLQKLKTPLPRGQKLKNGTIQRLQSYFQIAISSNRGVRGMYCAIWASYFHSCSTDLASSHKFCPDGESSWCNHKRAQALGEPALPHTPILTTAQAKAMLLIYKRLTE</sequence>
<comment type="caution">
    <text evidence="1">The sequence shown here is derived from an EMBL/GenBank/DDBJ whole genome shotgun (WGS) entry which is preliminary data.</text>
</comment>
<evidence type="ECO:0000313" key="2">
    <source>
        <dbReference type="Proteomes" id="UP000805193"/>
    </source>
</evidence>
<organism evidence="1 2">
    <name type="scientific">Ixodes persulcatus</name>
    <name type="common">Taiga tick</name>
    <dbReference type="NCBI Taxonomy" id="34615"/>
    <lineage>
        <taxon>Eukaryota</taxon>
        <taxon>Metazoa</taxon>
        <taxon>Ecdysozoa</taxon>
        <taxon>Arthropoda</taxon>
        <taxon>Chelicerata</taxon>
        <taxon>Arachnida</taxon>
        <taxon>Acari</taxon>
        <taxon>Parasitiformes</taxon>
        <taxon>Ixodida</taxon>
        <taxon>Ixodoidea</taxon>
        <taxon>Ixodidae</taxon>
        <taxon>Ixodinae</taxon>
        <taxon>Ixodes</taxon>
    </lineage>
</organism>
<dbReference type="EMBL" id="JABSTQ010011375">
    <property type="protein sequence ID" value="KAG0412092.1"/>
    <property type="molecule type" value="Genomic_DNA"/>
</dbReference>